<accession>A0AA35U2E0</accession>
<gene>
    <name evidence="1" type="ORF">GBAR_LOCUS31270</name>
</gene>
<dbReference type="Proteomes" id="UP001174909">
    <property type="component" value="Unassembled WGS sequence"/>
</dbReference>
<name>A0AA35U2E0_GEOBA</name>
<proteinExistence type="predicted"/>
<keyword evidence="2" id="KW-1185">Reference proteome</keyword>
<sequence length="171" mass="19107">MFLYTNLGCIGCPRGWHCCGRWWGRCVCYRPGWHSCCWRIPDFACHAANAVCWAIRTAIDFALRVAIWVVDYSRHILDIAKAALHIARGVVYVARHTLDLAIAFLDGVRHAYRVGVRAISAVISFALTKIINIREIYFKVGLGVASGGEFECRVKGVLLGGNIDINLRINT</sequence>
<reference evidence="1" key="1">
    <citation type="submission" date="2023-03" db="EMBL/GenBank/DDBJ databases">
        <authorList>
            <person name="Steffen K."/>
            <person name="Cardenas P."/>
        </authorList>
    </citation>
    <scope>NUCLEOTIDE SEQUENCE</scope>
</reference>
<protein>
    <submittedName>
        <fullName evidence="1">Uncharacterized protein</fullName>
    </submittedName>
</protein>
<dbReference type="EMBL" id="CASHTH010004443">
    <property type="protein sequence ID" value="CAI8057381.1"/>
    <property type="molecule type" value="Genomic_DNA"/>
</dbReference>
<dbReference type="AlphaFoldDB" id="A0AA35U2E0"/>
<evidence type="ECO:0000313" key="2">
    <source>
        <dbReference type="Proteomes" id="UP001174909"/>
    </source>
</evidence>
<evidence type="ECO:0000313" key="1">
    <source>
        <dbReference type="EMBL" id="CAI8057381.1"/>
    </source>
</evidence>
<organism evidence="1 2">
    <name type="scientific">Geodia barretti</name>
    <name type="common">Barrett's horny sponge</name>
    <dbReference type="NCBI Taxonomy" id="519541"/>
    <lineage>
        <taxon>Eukaryota</taxon>
        <taxon>Metazoa</taxon>
        <taxon>Porifera</taxon>
        <taxon>Demospongiae</taxon>
        <taxon>Heteroscleromorpha</taxon>
        <taxon>Tetractinellida</taxon>
        <taxon>Astrophorina</taxon>
        <taxon>Geodiidae</taxon>
        <taxon>Geodia</taxon>
    </lineage>
</organism>
<comment type="caution">
    <text evidence="1">The sequence shown here is derived from an EMBL/GenBank/DDBJ whole genome shotgun (WGS) entry which is preliminary data.</text>
</comment>